<dbReference type="PANTHER" id="PTHR30093">
    <property type="entry name" value="GENERAL SECRETION PATHWAY PROTEIN G"/>
    <property type="match status" value="1"/>
</dbReference>
<evidence type="ECO:0000256" key="1">
    <source>
        <dbReference type="ARBA" id="ARBA00005233"/>
    </source>
</evidence>
<dbReference type="SUPFAM" id="SSF54523">
    <property type="entry name" value="Pili subunits"/>
    <property type="match status" value="1"/>
</dbReference>
<keyword evidence="6" id="KW-1185">Reference proteome</keyword>
<dbReference type="PROSITE" id="PS00409">
    <property type="entry name" value="PROKAR_NTER_METHYL"/>
    <property type="match status" value="1"/>
</dbReference>
<accession>A0A4R5W4M2</accession>
<dbReference type="Pfam" id="PF07963">
    <property type="entry name" value="N_methyl"/>
    <property type="match status" value="1"/>
</dbReference>
<keyword evidence="4" id="KW-1133">Transmembrane helix</keyword>
<dbReference type="AlphaFoldDB" id="A0A4R5W4M2"/>
<evidence type="ECO:0000313" key="5">
    <source>
        <dbReference type="EMBL" id="TDK68041.1"/>
    </source>
</evidence>
<dbReference type="NCBIfam" id="TIGR02532">
    <property type="entry name" value="IV_pilin_GFxxxE"/>
    <property type="match status" value="1"/>
</dbReference>
<gene>
    <name evidence="5" type="ORF">E2I14_00330</name>
</gene>
<keyword evidence="2" id="KW-0488">Methylation</keyword>
<dbReference type="GO" id="GO:0044096">
    <property type="term" value="C:type IV pilus"/>
    <property type="evidence" value="ECO:0007669"/>
    <property type="project" value="TreeGrafter"/>
</dbReference>
<dbReference type="GO" id="GO:0043107">
    <property type="term" value="P:type IV pilus-dependent motility"/>
    <property type="evidence" value="ECO:0007669"/>
    <property type="project" value="TreeGrafter"/>
</dbReference>
<keyword evidence="4" id="KW-0472">Membrane</keyword>
<feature type="transmembrane region" description="Helical" evidence="4">
    <location>
        <begin position="7"/>
        <end position="28"/>
    </location>
</feature>
<dbReference type="RefSeq" id="WP_133324315.1">
    <property type="nucleotide sequence ID" value="NZ_SMYL01000001.1"/>
</dbReference>
<protein>
    <submittedName>
        <fullName evidence="5">Prepilin-type N-terminal cleavage/methylation domain-containing protein</fullName>
    </submittedName>
</protein>
<dbReference type="Gene3D" id="3.30.700.10">
    <property type="entry name" value="Glycoprotein, Type 4 Pilin"/>
    <property type="match status" value="1"/>
</dbReference>
<sequence length="147" mass="14852">MNKVQKGFTLIELMIVIAIIGILAAIAIPQYTSYTKKSRFAEVITATTPYKNGVEVCATQQGLTMGGAITGCGSGNNGVPTNATSSGQVSSVTVTDAGLITATSNAASAIGISATYILSPALNAAGSPTLITWTKLSSSTCVSNNLC</sequence>
<dbReference type="InterPro" id="IPR045584">
    <property type="entry name" value="Pilin-like"/>
</dbReference>
<reference evidence="5 6" key="1">
    <citation type="submission" date="2019-03" db="EMBL/GenBank/DDBJ databases">
        <title>Sapientia aquatica gen. nov., sp. nov., isolated from a crater lake.</title>
        <authorList>
            <person name="Felfoldi T."/>
            <person name="Szabo A."/>
            <person name="Toth E."/>
            <person name="Schumann P."/>
            <person name="Keki Z."/>
            <person name="Marialigeti K."/>
            <person name="Mathe I."/>
        </authorList>
    </citation>
    <scope>NUCLEOTIDE SEQUENCE [LARGE SCALE GENOMIC DNA]</scope>
    <source>
        <strain evidence="5 6">SA-152</strain>
    </source>
</reference>
<keyword evidence="3" id="KW-0281">Fimbrium</keyword>
<dbReference type="Proteomes" id="UP000294829">
    <property type="component" value="Unassembled WGS sequence"/>
</dbReference>
<dbReference type="PANTHER" id="PTHR30093:SF34">
    <property type="entry name" value="PREPILIN PEPTIDASE-DEPENDENT PROTEIN D"/>
    <property type="match status" value="1"/>
</dbReference>
<keyword evidence="4" id="KW-0812">Transmembrane</keyword>
<name>A0A4R5W4M2_9BURK</name>
<evidence type="ECO:0000256" key="3">
    <source>
        <dbReference type="RuleBase" id="RU000389"/>
    </source>
</evidence>
<evidence type="ECO:0000256" key="4">
    <source>
        <dbReference type="SAM" id="Phobius"/>
    </source>
</evidence>
<comment type="caution">
    <text evidence="5">The sequence shown here is derived from an EMBL/GenBank/DDBJ whole genome shotgun (WGS) entry which is preliminary data.</text>
</comment>
<dbReference type="GO" id="GO:0007155">
    <property type="term" value="P:cell adhesion"/>
    <property type="evidence" value="ECO:0007669"/>
    <property type="project" value="InterPro"/>
</dbReference>
<organism evidence="5 6">
    <name type="scientific">Sapientia aquatica</name>
    <dbReference type="NCBI Taxonomy" id="1549640"/>
    <lineage>
        <taxon>Bacteria</taxon>
        <taxon>Pseudomonadati</taxon>
        <taxon>Pseudomonadota</taxon>
        <taxon>Betaproteobacteria</taxon>
        <taxon>Burkholderiales</taxon>
        <taxon>Oxalobacteraceae</taxon>
        <taxon>Sapientia</taxon>
    </lineage>
</organism>
<dbReference type="InterPro" id="IPR012902">
    <property type="entry name" value="N_methyl_site"/>
</dbReference>
<dbReference type="OrthoDB" id="8607132at2"/>
<evidence type="ECO:0000256" key="2">
    <source>
        <dbReference type="ARBA" id="ARBA00022481"/>
    </source>
</evidence>
<proteinExistence type="inferred from homology"/>
<dbReference type="InterPro" id="IPR001082">
    <property type="entry name" value="Pilin"/>
</dbReference>
<evidence type="ECO:0000313" key="6">
    <source>
        <dbReference type="Proteomes" id="UP000294829"/>
    </source>
</evidence>
<comment type="similarity">
    <text evidence="1 3">Belongs to the N-Me-Phe pilin family.</text>
</comment>
<dbReference type="EMBL" id="SMYL01000001">
    <property type="protein sequence ID" value="TDK68041.1"/>
    <property type="molecule type" value="Genomic_DNA"/>
</dbReference>
<dbReference type="Pfam" id="PF00114">
    <property type="entry name" value="Pilin"/>
    <property type="match status" value="1"/>
</dbReference>